<dbReference type="Gramene" id="Pp3c4_31920V3.1">
    <property type="protein sequence ID" value="PAC:32921737.CDS.1"/>
    <property type="gene ID" value="Pp3c4_31920"/>
</dbReference>
<dbReference type="PANTHER" id="PTHR31190">
    <property type="entry name" value="DNA-BINDING DOMAIN"/>
    <property type="match status" value="1"/>
</dbReference>
<evidence type="ECO:0000256" key="1">
    <source>
        <dbReference type="ARBA" id="ARBA00004123"/>
    </source>
</evidence>
<dbReference type="PaxDb" id="3218-PP1S289_49V6.1"/>
<dbReference type="Proteomes" id="UP000006727">
    <property type="component" value="Chromosome 4"/>
</dbReference>
<evidence type="ECO:0000313" key="10">
    <source>
        <dbReference type="Proteomes" id="UP000006727"/>
    </source>
</evidence>
<dbReference type="EnsemblPlants" id="Pp3c4_31920V3.2">
    <property type="protein sequence ID" value="PAC:32921738.CDS.1"/>
    <property type="gene ID" value="Pp3c4_31920"/>
</dbReference>
<keyword evidence="3" id="KW-0238">DNA-binding</keyword>
<evidence type="ECO:0000256" key="5">
    <source>
        <dbReference type="ARBA" id="ARBA00023242"/>
    </source>
</evidence>
<evidence type="ECO:0000256" key="2">
    <source>
        <dbReference type="ARBA" id="ARBA00023015"/>
    </source>
</evidence>
<dbReference type="CDD" id="cd00018">
    <property type="entry name" value="AP2"/>
    <property type="match status" value="1"/>
</dbReference>
<keyword evidence="5" id="KW-0539">Nucleus</keyword>
<dbReference type="Gramene" id="Pp3c4_31920V3.2">
    <property type="protein sequence ID" value="PAC:32921738.CDS.1"/>
    <property type="gene ID" value="Pp3c4_31920"/>
</dbReference>
<dbReference type="InterPro" id="IPR044808">
    <property type="entry name" value="ERF_plant"/>
</dbReference>
<dbReference type="EMBL" id="ABEU02000004">
    <property type="protein sequence ID" value="PNR56110.1"/>
    <property type="molecule type" value="Genomic_DNA"/>
</dbReference>
<keyword evidence="10" id="KW-1185">Reference proteome</keyword>
<comment type="subcellular location">
    <subcellularLocation>
        <location evidence="1">Nucleus</location>
    </subcellularLocation>
</comment>
<feature type="region of interest" description="Disordered" evidence="6">
    <location>
        <begin position="292"/>
        <end position="346"/>
    </location>
</feature>
<dbReference type="SMART" id="SM00380">
    <property type="entry name" value="AP2"/>
    <property type="match status" value="1"/>
</dbReference>
<organism evidence="8">
    <name type="scientific">Physcomitrium patens</name>
    <name type="common">Spreading-leaved earth moss</name>
    <name type="synonym">Physcomitrella patens</name>
    <dbReference type="NCBI Taxonomy" id="3218"/>
    <lineage>
        <taxon>Eukaryota</taxon>
        <taxon>Viridiplantae</taxon>
        <taxon>Streptophyta</taxon>
        <taxon>Embryophyta</taxon>
        <taxon>Bryophyta</taxon>
        <taxon>Bryophytina</taxon>
        <taxon>Bryopsida</taxon>
        <taxon>Funariidae</taxon>
        <taxon>Funariales</taxon>
        <taxon>Funariaceae</taxon>
        <taxon>Physcomitrium</taxon>
    </lineage>
</organism>
<evidence type="ECO:0000256" key="4">
    <source>
        <dbReference type="ARBA" id="ARBA00023163"/>
    </source>
</evidence>
<dbReference type="PRINTS" id="PR00367">
    <property type="entry name" value="ETHRSPELEMNT"/>
</dbReference>
<evidence type="ECO:0000256" key="3">
    <source>
        <dbReference type="ARBA" id="ARBA00023125"/>
    </source>
</evidence>
<dbReference type="Pfam" id="PF00847">
    <property type="entry name" value="AP2"/>
    <property type="match status" value="1"/>
</dbReference>
<gene>
    <name evidence="9" type="primary">LOC112281077</name>
    <name evidence="8" type="ORF">PHYPA_007007</name>
</gene>
<dbReference type="EnsemblPlants" id="Pp3c4_31920V3.1">
    <property type="protein sequence ID" value="PAC:32921737.CDS.1"/>
    <property type="gene ID" value="Pp3c4_31920"/>
</dbReference>
<evidence type="ECO:0000313" key="9">
    <source>
        <dbReference type="EnsemblPlants" id="PAC:32921737.CDS.1"/>
    </source>
</evidence>
<dbReference type="PROSITE" id="PS51032">
    <property type="entry name" value="AP2_ERF"/>
    <property type="match status" value="1"/>
</dbReference>
<sequence>MEQADTPRTRIKQVLDSFNEYLFQEHDDEALFCTLDDIATTNSFGKGSEFGCSEGLSPSSSLNFSSCMNFSSPSESSDGSASKDDFASCQYSSRSTAELADEAQPEVRGSVESEGNACRIENVSWRIKDCEASSLAANSDECDSDLRQDAPVLGGRDTPMNEETVREGESCEQRAVSSVFREDTEAALLEVWEDVCDVGFSSIQTIGSLEASTSQMQQSPKVWRAPHFRGVRQRPRGKFAAEIRDPAKQGARLWLGTFDTAEEAAIAYDRAAVRMRGSRALLNFPLRAATALSNPESFPPAPRTSITSRGSRFRSTPPAAILSPEKSPSSSPHNRDQGQQPPPQQLGSILGLRQFMHTTKVDTRSYIAKQIQISSKRSRECQIITEPRHRSKLLRVSDFGV</sequence>
<name>A0A2K1KQR2_PHYPA</name>
<feature type="domain" description="AP2/ERF" evidence="7">
    <location>
        <begin position="227"/>
        <end position="285"/>
    </location>
</feature>
<feature type="region of interest" description="Disordered" evidence="6">
    <location>
        <begin position="142"/>
        <end position="167"/>
    </location>
</feature>
<dbReference type="GO" id="GO:0009873">
    <property type="term" value="P:ethylene-activated signaling pathway"/>
    <property type="evidence" value="ECO:0007669"/>
    <property type="project" value="InterPro"/>
</dbReference>
<dbReference type="FunFam" id="3.30.730.10:FF:000001">
    <property type="entry name" value="Ethylene-responsive transcription factor 2"/>
    <property type="match status" value="1"/>
</dbReference>
<feature type="compositionally biased region" description="Polar residues" evidence="6">
    <location>
        <begin position="304"/>
        <end position="314"/>
    </location>
</feature>
<evidence type="ECO:0000259" key="7">
    <source>
        <dbReference type="PROSITE" id="PS51032"/>
    </source>
</evidence>
<evidence type="ECO:0000256" key="6">
    <source>
        <dbReference type="SAM" id="MobiDB-lite"/>
    </source>
</evidence>
<accession>A0A2K1KQR2</accession>
<reference evidence="9" key="3">
    <citation type="submission" date="2020-12" db="UniProtKB">
        <authorList>
            <consortium name="EnsemblPlants"/>
        </authorList>
    </citation>
    <scope>IDENTIFICATION</scope>
</reference>
<dbReference type="InterPro" id="IPR001471">
    <property type="entry name" value="AP2/ERF_dom"/>
</dbReference>
<dbReference type="PANTHER" id="PTHR31190:SF287">
    <property type="entry name" value="DEVELOPMENT RELATED ERF PROTEIN"/>
    <property type="match status" value="1"/>
</dbReference>
<dbReference type="InterPro" id="IPR036955">
    <property type="entry name" value="AP2/ERF_dom_sf"/>
</dbReference>
<dbReference type="RefSeq" id="XP_024373017.1">
    <property type="nucleotide sequence ID" value="XM_024517249.2"/>
</dbReference>
<reference evidence="8 10" key="1">
    <citation type="journal article" date="2008" name="Science">
        <title>The Physcomitrella genome reveals evolutionary insights into the conquest of land by plants.</title>
        <authorList>
            <person name="Rensing S."/>
            <person name="Lang D."/>
            <person name="Zimmer A."/>
            <person name="Terry A."/>
            <person name="Salamov A."/>
            <person name="Shapiro H."/>
            <person name="Nishiyama T."/>
            <person name="Perroud P.-F."/>
            <person name="Lindquist E."/>
            <person name="Kamisugi Y."/>
            <person name="Tanahashi T."/>
            <person name="Sakakibara K."/>
            <person name="Fujita T."/>
            <person name="Oishi K."/>
            <person name="Shin-I T."/>
            <person name="Kuroki Y."/>
            <person name="Toyoda A."/>
            <person name="Suzuki Y."/>
            <person name="Hashimoto A."/>
            <person name="Yamaguchi K."/>
            <person name="Sugano A."/>
            <person name="Kohara Y."/>
            <person name="Fujiyama A."/>
            <person name="Anterola A."/>
            <person name="Aoki S."/>
            <person name="Ashton N."/>
            <person name="Barbazuk W.B."/>
            <person name="Barker E."/>
            <person name="Bennetzen J."/>
            <person name="Bezanilla M."/>
            <person name="Blankenship R."/>
            <person name="Cho S.H."/>
            <person name="Dutcher S."/>
            <person name="Estelle M."/>
            <person name="Fawcett J.A."/>
            <person name="Gundlach H."/>
            <person name="Hanada K."/>
            <person name="Heyl A."/>
            <person name="Hicks K.A."/>
            <person name="Hugh J."/>
            <person name="Lohr M."/>
            <person name="Mayer K."/>
            <person name="Melkozernov A."/>
            <person name="Murata T."/>
            <person name="Nelson D."/>
            <person name="Pils B."/>
            <person name="Prigge M."/>
            <person name="Reiss B."/>
            <person name="Renner T."/>
            <person name="Rombauts S."/>
            <person name="Rushton P."/>
            <person name="Sanderfoot A."/>
            <person name="Schween G."/>
            <person name="Shiu S.-H."/>
            <person name="Stueber K."/>
            <person name="Theodoulou F.L."/>
            <person name="Tu H."/>
            <person name="Van de Peer Y."/>
            <person name="Verrier P.J."/>
            <person name="Waters E."/>
            <person name="Wood A."/>
            <person name="Yang L."/>
            <person name="Cove D."/>
            <person name="Cuming A."/>
            <person name="Hasebe M."/>
            <person name="Lucas S."/>
            <person name="Mishler D.B."/>
            <person name="Reski R."/>
            <person name="Grigoriev I."/>
            <person name="Quatrano R.S."/>
            <person name="Boore J.L."/>
        </authorList>
    </citation>
    <scope>NUCLEOTIDE SEQUENCE [LARGE SCALE GENOMIC DNA]</scope>
    <source>
        <strain evidence="9 10">cv. Gransden 2004</strain>
    </source>
</reference>
<protein>
    <recommendedName>
        <fullName evidence="7">AP2/ERF domain-containing protein</fullName>
    </recommendedName>
</protein>
<dbReference type="InterPro" id="IPR016177">
    <property type="entry name" value="DNA-bd_dom_sf"/>
</dbReference>
<evidence type="ECO:0000313" key="8">
    <source>
        <dbReference type="EMBL" id="PNR56110.1"/>
    </source>
</evidence>
<dbReference type="SUPFAM" id="SSF54171">
    <property type="entry name" value="DNA-binding domain"/>
    <property type="match status" value="1"/>
</dbReference>
<dbReference type="GeneID" id="112281077"/>
<dbReference type="AlphaFoldDB" id="A0A2K1KQR2"/>
<proteinExistence type="predicted"/>
<dbReference type="GO" id="GO:0003700">
    <property type="term" value="F:DNA-binding transcription factor activity"/>
    <property type="evidence" value="ECO:0007669"/>
    <property type="project" value="InterPro"/>
</dbReference>
<dbReference type="GO" id="GO:0005634">
    <property type="term" value="C:nucleus"/>
    <property type="evidence" value="ECO:0007669"/>
    <property type="project" value="UniProtKB-SubCell"/>
</dbReference>
<keyword evidence="2" id="KW-0805">Transcription regulation</keyword>
<keyword evidence="4" id="KW-0804">Transcription</keyword>
<dbReference type="Gene3D" id="3.30.730.10">
    <property type="entry name" value="AP2/ERF domain"/>
    <property type="match status" value="1"/>
</dbReference>
<reference evidence="8 10" key="2">
    <citation type="journal article" date="2018" name="Plant J.">
        <title>The Physcomitrella patens chromosome-scale assembly reveals moss genome structure and evolution.</title>
        <authorList>
            <person name="Lang D."/>
            <person name="Ullrich K.K."/>
            <person name="Murat F."/>
            <person name="Fuchs J."/>
            <person name="Jenkins J."/>
            <person name="Haas F.B."/>
            <person name="Piednoel M."/>
            <person name="Gundlach H."/>
            <person name="Van Bel M."/>
            <person name="Meyberg R."/>
            <person name="Vives C."/>
            <person name="Morata J."/>
            <person name="Symeonidi A."/>
            <person name="Hiss M."/>
            <person name="Muchero W."/>
            <person name="Kamisugi Y."/>
            <person name="Saleh O."/>
            <person name="Blanc G."/>
            <person name="Decker E.L."/>
            <person name="van Gessel N."/>
            <person name="Grimwood J."/>
            <person name="Hayes R.D."/>
            <person name="Graham S.W."/>
            <person name="Gunter L.E."/>
            <person name="McDaniel S.F."/>
            <person name="Hoernstein S.N.W."/>
            <person name="Larsson A."/>
            <person name="Li F.W."/>
            <person name="Perroud P.F."/>
            <person name="Phillips J."/>
            <person name="Ranjan P."/>
            <person name="Rokshar D.S."/>
            <person name="Rothfels C.J."/>
            <person name="Schneider L."/>
            <person name="Shu S."/>
            <person name="Stevenson D.W."/>
            <person name="Thummler F."/>
            <person name="Tillich M."/>
            <person name="Villarreal Aguilar J.C."/>
            <person name="Widiez T."/>
            <person name="Wong G.K."/>
            <person name="Wymore A."/>
            <person name="Zhang Y."/>
            <person name="Zimmer A.D."/>
            <person name="Quatrano R.S."/>
            <person name="Mayer K.F.X."/>
            <person name="Goodstein D."/>
            <person name="Casacuberta J.M."/>
            <person name="Vandepoele K."/>
            <person name="Reski R."/>
            <person name="Cuming A.C."/>
            <person name="Tuskan G.A."/>
            <person name="Maumus F."/>
            <person name="Salse J."/>
            <person name="Schmutz J."/>
            <person name="Rensing S.A."/>
        </authorList>
    </citation>
    <scope>NUCLEOTIDE SEQUENCE [LARGE SCALE GENOMIC DNA]</scope>
    <source>
        <strain evidence="9 10">cv. Gransden 2004</strain>
    </source>
</reference>
<dbReference type="GO" id="GO:0003677">
    <property type="term" value="F:DNA binding"/>
    <property type="evidence" value="ECO:0007669"/>
    <property type="project" value="UniProtKB-KW"/>
</dbReference>